<organism evidence="2">
    <name type="scientific">Sesamum radiatum</name>
    <name type="common">Black benniseed</name>
    <dbReference type="NCBI Taxonomy" id="300843"/>
    <lineage>
        <taxon>Eukaryota</taxon>
        <taxon>Viridiplantae</taxon>
        <taxon>Streptophyta</taxon>
        <taxon>Embryophyta</taxon>
        <taxon>Tracheophyta</taxon>
        <taxon>Spermatophyta</taxon>
        <taxon>Magnoliopsida</taxon>
        <taxon>eudicotyledons</taxon>
        <taxon>Gunneridae</taxon>
        <taxon>Pentapetalae</taxon>
        <taxon>asterids</taxon>
        <taxon>lamiids</taxon>
        <taxon>Lamiales</taxon>
        <taxon>Pedaliaceae</taxon>
        <taxon>Sesamum</taxon>
    </lineage>
</organism>
<dbReference type="InterPro" id="IPR013103">
    <property type="entry name" value="RVT_2"/>
</dbReference>
<dbReference type="EMBL" id="JACGWJ010000012">
    <property type="protein sequence ID" value="KAL0386092.1"/>
    <property type="molecule type" value="Genomic_DNA"/>
</dbReference>
<reference evidence="2" key="2">
    <citation type="journal article" date="2024" name="Plant">
        <title>Genomic evolution and insights into agronomic trait innovations of Sesamum species.</title>
        <authorList>
            <person name="Miao H."/>
            <person name="Wang L."/>
            <person name="Qu L."/>
            <person name="Liu H."/>
            <person name="Sun Y."/>
            <person name="Le M."/>
            <person name="Wang Q."/>
            <person name="Wei S."/>
            <person name="Zheng Y."/>
            <person name="Lin W."/>
            <person name="Duan Y."/>
            <person name="Cao H."/>
            <person name="Xiong S."/>
            <person name="Wang X."/>
            <person name="Wei L."/>
            <person name="Li C."/>
            <person name="Ma Q."/>
            <person name="Ju M."/>
            <person name="Zhao R."/>
            <person name="Li G."/>
            <person name="Mu C."/>
            <person name="Tian Q."/>
            <person name="Mei H."/>
            <person name="Zhang T."/>
            <person name="Gao T."/>
            <person name="Zhang H."/>
        </authorList>
    </citation>
    <scope>NUCLEOTIDE SEQUENCE</scope>
    <source>
        <strain evidence="2">G02</strain>
    </source>
</reference>
<evidence type="ECO:0000259" key="1">
    <source>
        <dbReference type="Pfam" id="PF07727"/>
    </source>
</evidence>
<reference evidence="2" key="1">
    <citation type="submission" date="2020-06" db="EMBL/GenBank/DDBJ databases">
        <authorList>
            <person name="Li T."/>
            <person name="Hu X."/>
            <person name="Zhang T."/>
            <person name="Song X."/>
            <person name="Zhang H."/>
            <person name="Dai N."/>
            <person name="Sheng W."/>
            <person name="Hou X."/>
            <person name="Wei L."/>
        </authorList>
    </citation>
    <scope>NUCLEOTIDE SEQUENCE</scope>
    <source>
        <strain evidence="2">G02</strain>
        <tissue evidence="2">Leaf</tissue>
    </source>
</reference>
<dbReference type="AlphaFoldDB" id="A0AAW2S1W4"/>
<evidence type="ECO:0000313" key="2">
    <source>
        <dbReference type="EMBL" id="KAL0386092.1"/>
    </source>
</evidence>
<proteinExistence type="predicted"/>
<comment type="caution">
    <text evidence="2">The sequence shown here is derived from an EMBL/GenBank/DDBJ whole genome shotgun (WGS) entry which is preliminary data.</text>
</comment>
<gene>
    <name evidence="2" type="ORF">Sradi_3003500</name>
</gene>
<accession>A0AAW2S1W4</accession>
<feature type="domain" description="Reverse transcriptase Ty1/copia-type" evidence="1">
    <location>
        <begin position="1"/>
        <end position="50"/>
    </location>
</feature>
<protein>
    <recommendedName>
        <fullName evidence="1">Reverse transcriptase Ty1/copia-type domain-containing protein</fullName>
    </recommendedName>
</protein>
<name>A0AAW2S1W4_SESRA</name>
<dbReference type="Pfam" id="PF07727">
    <property type="entry name" value="RVT_2"/>
    <property type="match status" value="1"/>
</dbReference>
<sequence>MNQPEGFTSVGEEQKVWRLQRSIYGLKLAFRSWNTRFDEVIWGYDFIKMKNSKRGFLAIRHGIKLSKKQSPNIDKALKMMSDIPYALAVGSIHYIVQCTRPDVAYSLSVTSRYQAYAGEAHWSPVKIILKYLKRTKDMFFVTSIEFYT</sequence>